<evidence type="ECO:0000313" key="7">
    <source>
        <dbReference type="EMBL" id="MFH6985428.1"/>
    </source>
</evidence>
<dbReference type="RefSeq" id="WP_395418886.1">
    <property type="nucleotide sequence ID" value="NZ_JBIPKE010000020.1"/>
</dbReference>
<keyword evidence="8" id="KW-1185">Reference proteome</keyword>
<evidence type="ECO:0000256" key="5">
    <source>
        <dbReference type="SAM" id="Phobius"/>
    </source>
</evidence>
<keyword evidence="2 5" id="KW-0812">Transmembrane</keyword>
<evidence type="ECO:0000256" key="3">
    <source>
        <dbReference type="ARBA" id="ARBA00022989"/>
    </source>
</evidence>
<accession>A0ABW7NCT1</accession>
<dbReference type="Proteomes" id="UP001610063">
    <property type="component" value="Unassembled WGS sequence"/>
</dbReference>
<sequence>MTWAYSIDTFEIVLIAIFALLYLLYVIRLLRIRASMRTPISKWLIKFTLRSVYFALMMVALLGPSFGDSTREIKSIGKDMFICVDLSQSMNAFDIQPTRLEKVKFELKNIVEAFSSDRIGLIMFSNEAYMQCPLTYDNNALNLFIQALTTDLVPNSGTDFGPPLKMALKKLTDEENTVARQKSKIIVLISDGEDFGEETEQITEEIESSGIKLFTLGVGTERGSKIMTRRGYKKNNQGEEVVSKINTKSLKKIASDTGGKYFEINDSKNDVDRLINSINDIEGELRDSKQVDTKSNKYFYFLMAALLLMLFDALISVKVIRI</sequence>
<feature type="domain" description="VWFA" evidence="6">
    <location>
        <begin position="79"/>
        <end position="278"/>
    </location>
</feature>
<evidence type="ECO:0000256" key="4">
    <source>
        <dbReference type="ARBA" id="ARBA00023136"/>
    </source>
</evidence>
<evidence type="ECO:0000259" key="6">
    <source>
        <dbReference type="PROSITE" id="PS50234"/>
    </source>
</evidence>
<name>A0ABW7NCT1_9BACT</name>
<evidence type="ECO:0000313" key="8">
    <source>
        <dbReference type="Proteomes" id="UP001610063"/>
    </source>
</evidence>
<dbReference type="PROSITE" id="PS50234">
    <property type="entry name" value="VWFA"/>
    <property type="match status" value="1"/>
</dbReference>
<keyword evidence="1" id="KW-1003">Cell membrane</keyword>
<proteinExistence type="predicted"/>
<dbReference type="SUPFAM" id="SSF53300">
    <property type="entry name" value="vWA-like"/>
    <property type="match status" value="1"/>
</dbReference>
<feature type="transmembrane region" description="Helical" evidence="5">
    <location>
        <begin position="12"/>
        <end position="31"/>
    </location>
</feature>
<gene>
    <name evidence="7" type="ORF">ACHKAR_18400</name>
</gene>
<dbReference type="InterPro" id="IPR036465">
    <property type="entry name" value="vWFA_dom_sf"/>
</dbReference>
<keyword evidence="3 5" id="KW-1133">Transmembrane helix</keyword>
<evidence type="ECO:0000256" key="2">
    <source>
        <dbReference type="ARBA" id="ARBA00022692"/>
    </source>
</evidence>
<comment type="caution">
    <text evidence="7">The sequence shown here is derived from an EMBL/GenBank/DDBJ whole genome shotgun (WGS) entry which is preliminary data.</text>
</comment>
<dbReference type="EMBL" id="JBIPKE010000020">
    <property type="protein sequence ID" value="MFH6985428.1"/>
    <property type="molecule type" value="Genomic_DNA"/>
</dbReference>
<dbReference type="Pfam" id="PF00092">
    <property type="entry name" value="VWA"/>
    <property type="match status" value="1"/>
</dbReference>
<dbReference type="PANTHER" id="PTHR22550:SF5">
    <property type="entry name" value="LEUCINE ZIPPER PROTEIN 4"/>
    <property type="match status" value="1"/>
</dbReference>
<organism evidence="7 8">
    <name type="scientific">Marinoscillum luteum</name>
    <dbReference type="NCBI Taxonomy" id="861051"/>
    <lineage>
        <taxon>Bacteria</taxon>
        <taxon>Pseudomonadati</taxon>
        <taxon>Bacteroidota</taxon>
        <taxon>Cytophagia</taxon>
        <taxon>Cytophagales</taxon>
        <taxon>Reichenbachiellaceae</taxon>
        <taxon>Marinoscillum</taxon>
    </lineage>
</organism>
<dbReference type="SMART" id="SM00327">
    <property type="entry name" value="VWA"/>
    <property type="match status" value="1"/>
</dbReference>
<dbReference type="Gene3D" id="3.40.50.410">
    <property type="entry name" value="von Willebrand factor, type A domain"/>
    <property type="match status" value="1"/>
</dbReference>
<reference evidence="7 8" key="1">
    <citation type="journal article" date="2013" name="Int. J. Syst. Evol. Microbiol.">
        <title>Marinoscillum luteum sp. nov., isolated from marine sediment.</title>
        <authorList>
            <person name="Cha I.T."/>
            <person name="Park S.J."/>
            <person name="Kim S.J."/>
            <person name="Kim J.G."/>
            <person name="Jung M.Y."/>
            <person name="Shin K.S."/>
            <person name="Kwon K.K."/>
            <person name="Yang S.H."/>
            <person name="Seo Y.S."/>
            <person name="Rhee S.K."/>
        </authorList>
    </citation>
    <scope>NUCLEOTIDE SEQUENCE [LARGE SCALE GENOMIC DNA]</scope>
    <source>
        <strain evidence="7 8">KCTC 23939</strain>
    </source>
</reference>
<dbReference type="PANTHER" id="PTHR22550">
    <property type="entry name" value="SPORE GERMINATION PROTEIN"/>
    <property type="match status" value="1"/>
</dbReference>
<dbReference type="InterPro" id="IPR002035">
    <property type="entry name" value="VWF_A"/>
</dbReference>
<keyword evidence="4 5" id="KW-0472">Membrane</keyword>
<evidence type="ECO:0000256" key="1">
    <source>
        <dbReference type="ARBA" id="ARBA00022475"/>
    </source>
</evidence>
<dbReference type="InterPro" id="IPR050768">
    <property type="entry name" value="UPF0353/GerABKA_families"/>
</dbReference>
<feature type="transmembrane region" description="Helical" evidence="5">
    <location>
        <begin position="298"/>
        <end position="320"/>
    </location>
</feature>
<protein>
    <submittedName>
        <fullName evidence="7">VWA domain-containing protein</fullName>
    </submittedName>
</protein>